<dbReference type="EMBL" id="SPNW01000004">
    <property type="protein sequence ID" value="TIA92874.1"/>
    <property type="molecule type" value="Genomic_DNA"/>
</dbReference>
<feature type="region of interest" description="Disordered" evidence="6">
    <location>
        <begin position="1"/>
        <end position="42"/>
    </location>
</feature>
<dbReference type="GO" id="GO:0003924">
    <property type="term" value="F:GTPase activity"/>
    <property type="evidence" value="ECO:0007669"/>
    <property type="project" value="InterPro"/>
</dbReference>
<keyword evidence="2" id="KW-0547">Nucleotide-binding</keyword>
<evidence type="ECO:0000256" key="4">
    <source>
        <dbReference type="ARBA" id="ARBA00023134"/>
    </source>
</evidence>
<dbReference type="GO" id="GO:0005525">
    <property type="term" value="F:GTP binding"/>
    <property type="evidence" value="ECO:0007669"/>
    <property type="project" value="UniProtKB-KW"/>
</dbReference>
<dbReference type="PANTHER" id="PTHR45709:SF2">
    <property type="entry name" value="LARGE SUBUNIT GTPASE 1 HOMOLOG"/>
    <property type="match status" value="1"/>
</dbReference>
<feature type="compositionally biased region" description="Basic and acidic residues" evidence="6">
    <location>
        <begin position="23"/>
        <end position="37"/>
    </location>
</feature>
<feature type="coiled-coil region" evidence="5">
    <location>
        <begin position="265"/>
        <end position="295"/>
    </location>
</feature>
<evidence type="ECO:0000313" key="9">
    <source>
        <dbReference type="Proteomes" id="UP000310189"/>
    </source>
</evidence>
<evidence type="ECO:0000256" key="2">
    <source>
        <dbReference type="ARBA" id="ARBA00022741"/>
    </source>
</evidence>
<dbReference type="CDD" id="cd01857">
    <property type="entry name" value="HSR1_MMR1"/>
    <property type="match status" value="1"/>
</dbReference>
<dbReference type="PANTHER" id="PTHR45709">
    <property type="entry name" value="LARGE SUBUNIT GTPASE 1 HOMOLOG-RELATED"/>
    <property type="match status" value="1"/>
</dbReference>
<dbReference type="GO" id="GO:0000054">
    <property type="term" value="P:ribosomal subunit export from nucleus"/>
    <property type="evidence" value="ECO:0007669"/>
    <property type="project" value="TreeGrafter"/>
</dbReference>
<name>A0A4T0FYG7_9BASI</name>
<dbReference type="AlphaFoldDB" id="A0A4T0FYG7"/>
<dbReference type="InterPro" id="IPR027417">
    <property type="entry name" value="P-loop_NTPase"/>
</dbReference>
<protein>
    <recommendedName>
        <fullName evidence="7">G domain-containing protein</fullName>
    </recommendedName>
</protein>
<comment type="caution">
    <text evidence="8">The sequence shown here is derived from an EMBL/GenBank/DDBJ whole genome shotgun (WGS) entry which is preliminary data.</text>
</comment>
<gene>
    <name evidence="8" type="ORF">E3P99_00348</name>
</gene>
<dbReference type="SUPFAM" id="SSF52540">
    <property type="entry name" value="P-loop containing nucleoside triphosphate hydrolases"/>
    <property type="match status" value="1"/>
</dbReference>
<dbReference type="InterPro" id="IPR006073">
    <property type="entry name" value="GTP-bd"/>
</dbReference>
<keyword evidence="1" id="KW-0963">Cytoplasm</keyword>
<feature type="compositionally biased region" description="Low complexity" evidence="6">
    <location>
        <begin position="357"/>
        <end position="370"/>
    </location>
</feature>
<evidence type="ECO:0000256" key="5">
    <source>
        <dbReference type="SAM" id="Coils"/>
    </source>
</evidence>
<keyword evidence="3" id="KW-0378">Hydrolase</keyword>
<proteinExistence type="predicted"/>
<keyword evidence="5" id="KW-0175">Coiled coil</keyword>
<feature type="region of interest" description="Disordered" evidence="6">
    <location>
        <begin position="674"/>
        <end position="701"/>
    </location>
</feature>
<reference evidence="8 9" key="1">
    <citation type="submission" date="2019-03" db="EMBL/GenBank/DDBJ databases">
        <title>Sequencing 23 genomes of Wallemia ichthyophaga.</title>
        <authorList>
            <person name="Gostincar C."/>
        </authorList>
    </citation>
    <scope>NUCLEOTIDE SEQUENCE [LARGE SCALE GENOMIC DNA]</scope>
    <source>
        <strain evidence="8 9">EXF-5753</strain>
    </source>
</reference>
<evidence type="ECO:0000313" key="8">
    <source>
        <dbReference type="EMBL" id="TIA92874.1"/>
    </source>
</evidence>
<evidence type="ECO:0000256" key="6">
    <source>
        <dbReference type="SAM" id="MobiDB-lite"/>
    </source>
</evidence>
<sequence>MSLKPQPRNRKNPGLGRALINNQRKDPPKDTPMHTTDHTMSSITQEKDLDEFLNTAAMAEAEFTAEKGRNVTVIQHPSIAGHANPYLLTHEEEVQVKAKHELNKDHLRLPQRPEWSNSTTAAQLDRSEKDSFLNWRRDLALLIESDDSLLLTPYERNLNVWRQLWRVIERSQLVVQIVDGRNPEMFWARDLDPYVRKMGKKEVAWRTEGAMDTEGKRSLVLINKADLLDQEQREQWADFFDKQGIRYAFFSALNASELIEQLRVVRQVRDEILNADEVAQVAEEQEQQRKELEVQDIVESAGLENGDAHNDLEHPPIETAEGYVSHARGLPVNVDEAINAVEKLKTGDEEQSHDTVAAEASSPAPQTSQQSEKRRTRVLNIVELEQLFIDEAPDLSYLPAGHKLTIGLVGYPNVGKSSTLNALLGAHRVSVSSTPGKTKHLQTHLLGKSLVLCDCPGLVFPQFASTRAELVCDGVLPIDDMRDWRAPLELVARRIPKSVLEGLYGIKIETRAIEDGGDGVPTAEELATAFAVARGFTRQGSSGGNPDEQRAARIILKDYINAKLLFCHPPAGVDAEEFNAAMRRRLQARARALGRRLIGSEQGKVQSMKTSNKSKNLDQSFFTSGPVKLSPNLAGKAAGQHGDFSRVQMYPHQGVIADDGTLLKGRKAKQAMADAGVDVASSKKHFKGGKRVKKRSGAGYD</sequence>
<dbReference type="OrthoDB" id="61815at2759"/>
<accession>A0A4T0FYG7</accession>
<organism evidence="8 9">
    <name type="scientific">Wallemia hederae</name>
    <dbReference type="NCBI Taxonomy" id="1540922"/>
    <lineage>
        <taxon>Eukaryota</taxon>
        <taxon>Fungi</taxon>
        <taxon>Dikarya</taxon>
        <taxon>Basidiomycota</taxon>
        <taxon>Wallemiomycotina</taxon>
        <taxon>Wallemiomycetes</taxon>
        <taxon>Wallemiales</taxon>
        <taxon>Wallemiaceae</taxon>
        <taxon>Wallemia</taxon>
    </lineage>
</organism>
<evidence type="ECO:0000259" key="7">
    <source>
        <dbReference type="Pfam" id="PF01926"/>
    </source>
</evidence>
<feature type="compositionally biased region" description="Basic residues" evidence="6">
    <location>
        <begin position="682"/>
        <end position="701"/>
    </location>
</feature>
<dbReference type="Gene3D" id="3.40.50.300">
    <property type="entry name" value="P-loop containing nucleotide triphosphate hydrolases"/>
    <property type="match status" value="2"/>
</dbReference>
<dbReference type="Proteomes" id="UP000310189">
    <property type="component" value="Unassembled WGS sequence"/>
</dbReference>
<feature type="domain" description="G" evidence="7">
    <location>
        <begin position="405"/>
        <end position="461"/>
    </location>
</feature>
<dbReference type="Pfam" id="PF01926">
    <property type="entry name" value="MMR_HSR1"/>
    <property type="match status" value="1"/>
</dbReference>
<evidence type="ECO:0000256" key="3">
    <source>
        <dbReference type="ARBA" id="ARBA00022801"/>
    </source>
</evidence>
<keyword evidence="9" id="KW-1185">Reference proteome</keyword>
<dbReference type="GO" id="GO:0005829">
    <property type="term" value="C:cytosol"/>
    <property type="evidence" value="ECO:0007669"/>
    <property type="project" value="TreeGrafter"/>
</dbReference>
<evidence type="ECO:0000256" key="1">
    <source>
        <dbReference type="ARBA" id="ARBA00022490"/>
    </source>
</evidence>
<feature type="region of interest" description="Disordered" evidence="6">
    <location>
        <begin position="346"/>
        <end position="374"/>
    </location>
</feature>
<keyword evidence="4" id="KW-0342">GTP-binding</keyword>
<dbReference type="InterPro" id="IPR043358">
    <property type="entry name" value="GNL1-like"/>
</dbReference>